<dbReference type="Gene3D" id="2.60.120.260">
    <property type="entry name" value="Galactose-binding domain-like"/>
    <property type="match status" value="4"/>
</dbReference>
<dbReference type="RefSeq" id="WP_126144382.1">
    <property type="nucleotide sequence ID" value="NZ_RXHU01000097.1"/>
</dbReference>
<accession>A0A3S0C716</accession>
<dbReference type="Pfam" id="PF10633">
    <property type="entry name" value="NPCBM_assoc"/>
    <property type="match status" value="1"/>
</dbReference>
<feature type="domain" description="CBM-cenC" evidence="2">
    <location>
        <begin position="760"/>
        <end position="885"/>
    </location>
</feature>
<dbReference type="InterPro" id="IPR003305">
    <property type="entry name" value="CenC_carb-bd"/>
</dbReference>
<evidence type="ECO:0000256" key="1">
    <source>
        <dbReference type="ARBA" id="ARBA00022801"/>
    </source>
</evidence>
<dbReference type="InterPro" id="IPR008979">
    <property type="entry name" value="Galactose-bd-like_sf"/>
</dbReference>
<reference evidence="4 5" key="1">
    <citation type="submission" date="2018-12" db="EMBL/GenBank/DDBJ databases">
        <title>Bacillus ochoae sp. nov., Paenibacillus whitsoniae sp. nov., Paenibacillus spiritus sp. nov. Isolated from the Mars Exploration Rover during spacecraft assembly.</title>
        <authorList>
            <person name="Seuylemezian A."/>
            <person name="Vaishampayan P."/>
        </authorList>
    </citation>
    <scope>NUCLEOTIDE SEQUENCE [LARGE SCALE GENOMIC DNA]</scope>
    <source>
        <strain evidence="4 5">MER 54</strain>
    </source>
</reference>
<evidence type="ECO:0000259" key="3">
    <source>
        <dbReference type="Pfam" id="PF10633"/>
    </source>
</evidence>
<comment type="caution">
    <text evidence="4">The sequence shown here is derived from an EMBL/GenBank/DDBJ whole genome shotgun (WGS) entry which is preliminary data.</text>
</comment>
<name>A0A3S0C716_9BACL</name>
<dbReference type="OrthoDB" id="9816424at2"/>
<organism evidence="4 5">
    <name type="scientific">Paenibacillus whitsoniae</name>
    <dbReference type="NCBI Taxonomy" id="2496558"/>
    <lineage>
        <taxon>Bacteria</taxon>
        <taxon>Bacillati</taxon>
        <taxon>Bacillota</taxon>
        <taxon>Bacilli</taxon>
        <taxon>Bacillales</taxon>
        <taxon>Paenibacillaceae</taxon>
        <taxon>Paenibacillus</taxon>
    </lineage>
</organism>
<dbReference type="Pfam" id="PF02018">
    <property type="entry name" value="CBM_4_9"/>
    <property type="match status" value="2"/>
</dbReference>
<dbReference type="InterPro" id="IPR032719">
    <property type="entry name" value="WbsX"/>
</dbReference>
<evidence type="ECO:0008006" key="6">
    <source>
        <dbReference type="Google" id="ProtNLM"/>
    </source>
</evidence>
<dbReference type="Proteomes" id="UP000276128">
    <property type="component" value="Unassembled WGS sequence"/>
</dbReference>
<dbReference type="EMBL" id="RXHU01000097">
    <property type="protein sequence ID" value="RTE03961.1"/>
    <property type="molecule type" value="Genomic_DNA"/>
</dbReference>
<evidence type="ECO:0000313" key="5">
    <source>
        <dbReference type="Proteomes" id="UP000276128"/>
    </source>
</evidence>
<proteinExistence type="predicted"/>
<gene>
    <name evidence="4" type="ORF">EJQ19_27245</name>
</gene>
<dbReference type="AlphaFoldDB" id="A0A3S0C716"/>
<feature type="domain" description="CBM-cenC" evidence="2">
    <location>
        <begin position="475"/>
        <end position="593"/>
    </location>
</feature>
<feature type="domain" description="Alpha-galactosidase NEW3" evidence="3">
    <location>
        <begin position="106"/>
        <end position="180"/>
    </location>
</feature>
<evidence type="ECO:0000259" key="2">
    <source>
        <dbReference type="Pfam" id="PF02018"/>
    </source>
</evidence>
<dbReference type="SUPFAM" id="SSF49785">
    <property type="entry name" value="Galactose-binding domain-like"/>
    <property type="match status" value="4"/>
</dbReference>
<keyword evidence="5" id="KW-1185">Reference proteome</keyword>
<dbReference type="Pfam" id="PF14307">
    <property type="entry name" value="Glyco_tran_WbsX"/>
    <property type="match status" value="1"/>
</dbReference>
<sequence>MGKGHDNYVYADPSPLKFRAQLTNIKNYLDSHPRSMNISTIYAWNENAEGGVIEPTTLHGFGNLNAIQEVFGLSNSAYKTKVSSLGLTDLDPNLRIEIAPEYDTVTDGQTVKIKGKVTNHYASSITSGSLTLNTGGWSIASSTGTSLAGLAANASQNFEFQVTVGAETKWIKHGLTATAAFVVGGTNQNVSESTFVVKAEKVNGVIEPIDQSVFSGDTFNLIADLRNYSLTAQSGSYSIQAPAGWYVSGNGESTYSLSAYTGGVHTNRKTSKTFQVTVPDDTPAGVYTLRIRYATDGGMSESSTTVRVGNYLSNGSFELNTNDPLKPDAWPTSGSMTLSLSTDAVDGTNSAKLVSTGYGANIHQEWFKPDPTKSYLVEAWVKVTSGKLRITEDEADASFGFLGTNAYVDASGSTWTKYSFKFKPRPNAANMSIRLTAWDPGTTTAYVDKIVFKPDPDGTMLQNSSVELDADANGLADQWVKYGTPTLTIDSTTFADGAKSQRIVGTGYSQGIAQEWIAVDPNLNYAVEFWAKVDSGVLAVIDGETKADNTWLGENTTYQITAAANGGVWKKYSYEFTPNTAAAKTSLRLFTWASGASDIHVDGIVLKKAPVNLARNDDFESNTIVSGVPDRWLSMGSPTLSRVTDAANGAYSTRIVATGYSSGIKQEWIDITDTEPYLIEAWVKVASGALAIQDGEATGSFAWLGENLNAVATNAAWTKYTYVVMPKPGARRMSVRFVSWSSGSTDALIDRIVVRPARGANLLVNTGFEQDLNADGTADVWTKSGTATLTRSTDKAAGTYSQEIASTGTGNGLLQQWINVSPNTTYQLTVNTKVTAGSLNVAVGEATSASALISQTTLETIAVSGWQTKTYTITTGATTAQLSIRLLGGAAGSNDALVDEVNLQKKE</sequence>
<dbReference type="GO" id="GO:0016798">
    <property type="term" value="F:hydrolase activity, acting on glycosyl bonds"/>
    <property type="evidence" value="ECO:0007669"/>
    <property type="project" value="InterPro"/>
</dbReference>
<evidence type="ECO:0000313" key="4">
    <source>
        <dbReference type="EMBL" id="RTE03961.1"/>
    </source>
</evidence>
<dbReference type="InterPro" id="IPR018905">
    <property type="entry name" value="A-galactase_NEW3"/>
</dbReference>
<protein>
    <recommendedName>
        <fullName evidence="6">CBM-cenC domain-containing protein</fullName>
    </recommendedName>
</protein>
<keyword evidence="1" id="KW-0378">Hydrolase</keyword>